<dbReference type="SMART" id="SM00530">
    <property type="entry name" value="HTH_XRE"/>
    <property type="match status" value="1"/>
</dbReference>
<dbReference type="RefSeq" id="WP_182616458.1">
    <property type="nucleotide sequence ID" value="NZ_BAAATF010000003.1"/>
</dbReference>
<dbReference type="CDD" id="cd00093">
    <property type="entry name" value="HTH_XRE"/>
    <property type="match status" value="1"/>
</dbReference>
<dbReference type="EMBL" id="JACGWV010000001">
    <property type="protein sequence ID" value="MBA8808456.1"/>
    <property type="molecule type" value="Genomic_DNA"/>
</dbReference>
<evidence type="ECO:0000259" key="2">
    <source>
        <dbReference type="PROSITE" id="PS50943"/>
    </source>
</evidence>
<proteinExistence type="predicted"/>
<keyword evidence="4" id="KW-1185">Reference proteome</keyword>
<gene>
    <name evidence="3" type="ORF">FHX71_002398</name>
</gene>
<feature type="domain" description="HTH cro/C1-type" evidence="2">
    <location>
        <begin position="36"/>
        <end position="83"/>
    </location>
</feature>
<dbReference type="SUPFAM" id="SSF47413">
    <property type="entry name" value="lambda repressor-like DNA-binding domains"/>
    <property type="match status" value="1"/>
</dbReference>
<dbReference type="AlphaFoldDB" id="A0A7W3J8Z1"/>
<dbReference type="GO" id="GO:0003677">
    <property type="term" value="F:DNA binding"/>
    <property type="evidence" value="ECO:0007669"/>
    <property type="project" value="InterPro"/>
</dbReference>
<dbReference type="Proteomes" id="UP000540568">
    <property type="component" value="Unassembled WGS sequence"/>
</dbReference>
<organism evidence="3 4">
    <name type="scientific">Promicromonospora sukumoe</name>
    <dbReference type="NCBI Taxonomy" id="88382"/>
    <lineage>
        <taxon>Bacteria</taxon>
        <taxon>Bacillati</taxon>
        <taxon>Actinomycetota</taxon>
        <taxon>Actinomycetes</taxon>
        <taxon>Micrococcales</taxon>
        <taxon>Promicromonosporaceae</taxon>
        <taxon>Promicromonospora</taxon>
    </lineage>
</organism>
<dbReference type="Gene3D" id="3.30.450.180">
    <property type="match status" value="1"/>
</dbReference>
<dbReference type="InterPro" id="IPR041413">
    <property type="entry name" value="MLTR_LBD"/>
</dbReference>
<dbReference type="Pfam" id="PF17765">
    <property type="entry name" value="MLTR_LBD"/>
    <property type="match status" value="1"/>
</dbReference>
<feature type="region of interest" description="Disordered" evidence="1">
    <location>
        <begin position="274"/>
        <end position="298"/>
    </location>
</feature>
<dbReference type="PANTHER" id="PTHR35010">
    <property type="entry name" value="BLL4672 PROTEIN-RELATED"/>
    <property type="match status" value="1"/>
</dbReference>
<reference evidence="3 4" key="1">
    <citation type="submission" date="2020-07" db="EMBL/GenBank/DDBJ databases">
        <title>Sequencing the genomes of 1000 actinobacteria strains.</title>
        <authorList>
            <person name="Klenk H.-P."/>
        </authorList>
    </citation>
    <scope>NUCLEOTIDE SEQUENCE [LARGE SCALE GENOMIC DNA]</scope>
    <source>
        <strain evidence="3 4">DSM 44121</strain>
    </source>
</reference>
<protein>
    <submittedName>
        <fullName evidence="3">Transcriptional regulator with XRE-family HTH domain</fullName>
    </submittedName>
</protein>
<evidence type="ECO:0000313" key="3">
    <source>
        <dbReference type="EMBL" id="MBA8808456.1"/>
    </source>
</evidence>
<sequence length="298" mass="32291">MNADGRLARYLRARREQLRPADVGLAVDEGVRRVVGLRREEVAVLAGISTAYYLRLEQGRDGNPSGQVLDALARALRLDPAATAHLHGLAGLREAPVVVDPGDVVHESTRWLIDLWPVTSAVVHNRYMDVLASNAMARALNPNYRPGVNSVLSLFTHPSEQVFHVEWEGLAARSVALLHTMADTRAGDTRLAELVAEGTASSALFRQFWARRDVWVSGHGTHELRHPMVGDLVLGYQRLPLIGTDGQSLFLYFAEPGTPSAAAMRLLAGDGTGGDVGQVGRVSPAGTPTDRPEHARQV</sequence>
<evidence type="ECO:0000313" key="4">
    <source>
        <dbReference type="Proteomes" id="UP000540568"/>
    </source>
</evidence>
<dbReference type="PROSITE" id="PS50943">
    <property type="entry name" value="HTH_CROC1"/>
    <property type="match status" value="1"/>
</dbReference>
<dbReference type="Pfam" id="PF13560">
    <property type="entry name" value="HTH_31"/>
    <property type="match status" value="1"/>
</dbReference>
<accession>A0A7W3J8Z1</accession>
<evidence type="ECO:0000256" key="1">
    <source>
        <dbReference type="SAM" id="MobiDB-lite"/>
    </source>
</evidence>
<dbReference type="Gene3D" id="1.10.260.40">
    <property type="entry name" value="lambda repressor-like DNA-binding domains"/>
    <property type="match status" value="1"/>
</dbReference>
<dbReference type="InterPro" id="IPR010982">
    <property type="entry name" value="Lambda_DNA-bd_dom_sf"/>
</dbReference>
<comment type="caution">
    <text evidence="3">The sequence shown here is derived from an EMBL/GenBank/DDBJ whole genome shotgun (WGS) entry which is preliminary data.</text>
</comment>
<dbReference type="PANTHER" id="PTHR35010:SF2">
    <property type="entry name" value="BLL4672 PROTEIN"/>
    <property type="match status" value="1"/>
</dbReference>
<dbReference type="InterPro" id="IPR001387">
    <property type="entry name" value="Cro/C1-type_HTH"/>
</dbReference>
<name>A0A7W3J8Z1_9MICO</name>